<comment type="caution">
    <text evidence="1">The sequence shown here is derived from an EMBL/GenBank/DDBJ whole genome shotgun (WGS) entry which is preliminary data.</text>
</comment>
<proteinExistence type="predicted"/>
<dbReference type="Proteomes" id="UP001367508">
    <property type="component" value="Unassembled WGS sequence"/>
</dbReference>
<organism evidence="1 2">
    <name type="scientific">Canavalia gladiata</name>
    <name type="common">Sword bean</name>
    <name type="synonym">Dolichos gladiatus</name>
    <dbReference type="NCBI Taxonomy" id="3824"/>
    <lineage>
        <taxon>Eukaryota</taxon>
        <taxon>Viridiplantae</taxon>
        <taxon>Streptophyta</taxon>
        <taxon>Embryophyta</taxon>
        <taxon>Tracheophyta</taxon>
        <taxon>Spermatophyta</taxon>
        <taxon>Magnoliopsida</taxon>
        <taxon>eudicotyledons</taxon>
        <taxon>Gunneridae</taxon>
        <taxon>Pentapetalae</taxon>
        <taxon>rosids</taxon>
        <taxon>fabids</taxon>
        <taxon>Fabales</taxon>
        <taxon>Fabaceae</taxon>
        <taxon>Papilionoideae</taxon>
        <taxon>50 kb inversion clade</taxon>
        <taxon>NPAAA clade</taxon>
        <taxon>indigoferoid/millettioid clade</taxon>
        <taxon>Phaseoleae</taxon>
        <taxon>Canavalia</taxon>
    </lineage>
</organism>
<name>A0AAN9KVK3_CANGL</name>
<keyword evidence="2" id="KW-1185">Reference proteome</keyword>
<accession>A0AAN9KVK3</accession>
<reference evidence="1 2" key="1">
    <citation type="submission" date="2024-01" db="EMBL/GenBank/DDBJ databases">
        <title>The genomes of 5 underutilized Papilionoideae crops provide insights into root nodulation and disease resistanc.</title>
        <authorList>
            <person name="Jiang F."/>
        </authorList>
    </citation>
    <scope>NUCLEOTIDE SEQUENCE [LARGE SCALE GENOMIC DNA]</scope>
    <source>
        <strain evidence="1">LVBAO_FW01</strain>
        <tissue evidence="1">Leaves</tissue>
    </source>
</reference>
<sequence>MWKATGIGIHEEDIRVKREGWVVWGKLRHGYGGIDNVCIGKGRDITKRSMEIRWGEMKSWISMDREEDMSLFLVGTTPRMLVVGRMERYKMELFVLRIEVKGVEFDGEVGGVDFDEFGKMEEEVFETVVTK</sequence>
<dbReference type="EMBL" id="JAYMYQ010000006">
    <property type="protein sequence ID" value="KAK7323227.1"/>
    <property type="molecule type" value="Genomic_DNA"/>
</dbReference>
<dbReference type="AlphaFoldDB" id="A0AAN9KVK3"/>
<evidence type="ECO:0000313" key="2">
    <source>
        <dbReference type="Proteomes" id="UP001367508"/>
    </source>
</evidence>
<gene>
    <name evidence="1" type="ORF">VNO77_26692</name>
</gene>
<protein>
    <submittedName>
        <fullName evidence="1">Uncharacterized protein</fullName>
    </submittedName>
</protein>
<evidence type="ECO:0000313" key="1">
    <source>
        <dbReference type="EMBL" id="KAK7323227.1"/>
    </source>
</evidence>